<dbReference type="PANTHER" id="PTHR15830:SF10">
    <property type="entry name" value="TELOMERE LENGTH REGULATION PROTEIN TEL2 HOMOLOG"/>
    <property type="match status" value="1"/>
</dbReference>
<dbReference type="GO" id="GO:0051083">
    <property type="term" value="P:'de novo' cotranslational protein folding"/>
    <property type="evidence" value="ECO:0007669"/>
    <property type="project" value="TreeGrafter"/>
</dbReference>
<comment type="caution">
    <text evidence="12">The sequence shown here is derived from an EMBL/GenBank/DDBJ whole genome shotgun (WGS) entry which is preliminary data.</text>
</comment>
<comment type="subcellular location">
    <subcellularLocation>
        <location evidence="3">Cytoplasm</location>
    </subcellularLocation>
    <subcellularLocation>
        <location evidence="2">Membrane</location>
    </subcellularLocation>
    <subcellularLocation>
        <location evidence="1">Nucleus</location>
    </subcellularLocation>
</comment>
<evidence type="ECO:0000256" key="1">
    <source>
        <dbReference type="ARBA" id="ARBA00004123"/>
    </source>
</evidence>
<sequence>MGARYRSAAVLRIFTAMEPEILEVHCLIKQAISTLSSSRDRAEIIRTLQSVKQNLRGPETANPSPQKKEFLKTYYSHFLQVLTNNLSVDWLQLLPVNQEKELLDDFFLNGPPHEAFLVLLDTITATRPSLRQERCVAILEQFLQEDRMAQLIEEICLEYTSPHMSSLQETLLNKISALPDHMANKLEKDNRAIFYPENYYPLLGQEMVLVLERIYEQLKGGMDSSLFFVSQLLGKVCMQGHTDAVLHVLVPRLTILTQSDCIWQRISWRLVENVPERWMENVVSGFVRLSAGPNVLSRLLGNIVLKNKKANFVLTHKFLLLQYQLKTSVLQNLLGYLAGEKSRGCLLIEVLKKLLETWSNSSALRHTPIEQQLYISKAIVIILAELSDSEIQEHKRELLSGMMAGVECHLDSNIARVRQLGMAVAECLSARVNSGDHRLKFEYAEDDELRELKSLSNPRHLSSWEAPPQQHKDESSQLESGQSLAETSLNPVESRQNSQEVQDSESASELDSDDELIPYDLSIDTELQRNRAPVYISDSVEVLMTSADPEQIEITLKAVENLIRKNPTASREISVQLTKVLLHLEDKFNISGFTGLRQGGLVAITVTDTIPVTQYLTTEFYAVNYSLTQRLDILDVLALAAQELSQPDSSQRATNESPSIQLLKSETSGAYNPSQQWKKIIEKRIENKTQRFTRGASRPEPEAVPNRLSPVAGYFFFPLIRNYDRPQTPFDFLAEESLIMGRLIHTLAIIMYFSVNALVAIHMGKALLDFIWAVRYHTDAYVRQGTLFAVSSVLLSVPNNILLTEVPDELLEIRCWLADVAENDADEGCRRSALQSLLLMENFKKKLGVFTE</sequence>
<comment type="similarity">
    <text evidence="4">Belongs to the TEL2 family.</text>
</comment>
<name>A0A401SMH5_CHIPU</name>
<dbReference type="FunFam" id="1.25.40.720:FF:000003">
    <property type="entry name" value="Telomere length regulation protein TEL2 homolog"/>
    <property type="match status" value="1"/>
</dbReference>
<evidence type="ECO:0000259" key="11">
    <source>
        <dbReference type="Pfam" id="PF25320"/>
    </source>
</evidence>
<dbReference type="AlphaFoldDB" id="A0A401SMH5"/>
<keyword evidence="8" id="KW-0539">Nucleus</keyword>
<dbReference type="GO" id="GO:0042162">
    <property type="term" value="F:telomeric DNA binding"/>
    <property type="evidence" value="ECO:0007669"/>
    <property type="project" value="TreeGrafter"/>
</dbReference>
<evidence type="ECO:0000313" key="12">
    <source>
        <dbReference type="EMBL" id="GCC31614.1"/>
    </source>
</evidence>
<dbReference type="OMA" id="FYPQNYF"/>
<dbReference type="STRING" id="137246.A0A401SMH5"/>
<evidence type="ECO:0000256" key="7">
    <source>
        <dbReference type="ARBA" id="ARBA00023136"/>
    </source>
</evidence>
<dbReference type="EMBL" id="BEZZ01000377">
    <property type="protein sequence ID" value="GCC31614.1"/>
    <property type="molecule type" value="Genomic_DNA"/>
</dbReference>
<evidence type="ECO:0000256" key="6">
    <source>
        <dbReference type="ARBA" id="ARBA00022490"/>
    </source>
</evidence>
<evidence type="ECO:0000259" key="10">
    <source>
        <dbReference type="Pfam" id="PF10193"/>
    </source>
</evidence>
<dbReference type="InterPro" id="IPR019337">
    <property type="entry name" value="Telomere_length_regulation_dom"/>
</dbReference>
<evidence type="ECO:0000256" key="2">
    <source>
        <dbReference type="ARBA" id="ARBA00004370"/>
    </source>
</evidence>
<dbReference type="Proteomes" id="UP000287033">
    <property type="component" value="Unassembled WGS sequence"/>
</dbReference>
<feature type="compositionally biased region" description="Polar residues" evidence="9">
    <location>
        <begin position="477"/>
        <end position="501"/>
    </location>
</feature>
<proteinExistence type="inferred from homology"/>
<dbReference type="InterPro" id="IPR057348">
    <property type="entry name" value="TELO2_ARM"/>
</dbReference>
<keyword evidence="7" id="KW-0472">Membrane</keyword>
<feature type="domain" description="Telomere length regulation protein conserved" evidence="10">
    <location>
        <begin position="533"/>
        <end position="641"/>
    </location>
</feature>
<dbReference type="Gene3D" id="1.25.40.720">
    <property type="entry name" value="Telomere length regulation protein 2, C-terminal domain"/>
    <property type="match status" value="2"/>
</dbReference>
<dbReference type="OrthoDB" id="10258062at2759"/>
<feature type="domain" description="TELO2 ARM repeat" evidence="11">
    <location>
        <begin position="322"/>
        <end position="433"/>
    </location>
</feature>
<dbReference type="GO" id="GO:0005829">
    <property type="term" value="C:cytosol"/>
    <property type="evidence" value="ECO:0007669"/>
    <property type="project" value="TreeGrafter"/>
</dbReference>
<dbReference type="Pfam" id="PF10193">
    <property type="entry name" value="Telomere_reg-2"/>
    <property type="match status" value="1"/>
</dbReference>
<protein>
    <recommendedName>
        <fullName evidence="5">Telomere length regulation protein TEL2 homolog</fullName>
    </recommendedName>
</protein>
<evidence type="ECO:0000256" key="5">
    <source>
        <dbReference type="ARBA" id="ARBA00018231"/>
    </source>
</evidence>
<dbReference type="Pfam" id="PF25320">
    <property type="entry name" value="TELO2_ARM"/>
    <property type="match status" value="1"/>
</dbReference>
<gene>
    <name evidence="12" type="ORF">chiPu_0010074</name>
</gene>
<reference evidence="12 13" key="1">
    <citation type="journal article" date="2018" name="Nat. Ecol. Evol.">
        <title>Shark genomes provide insights into elasmobranch evolution and the origin of vertebrates.</title>
        <authorList>
            <person name="Hara Y"/>
            <person name="Yamaguchi K"/>
            <person name="Onimaru K"/>
            <person name="Kadota M"/>
            <person name="Koyanagi M"/>
            <person name="Keeley SD"/>
            <person name="Tatsumi K"/>
            <person name="Tanaka K"/>
            <person name="Motone F"/>
            <person name="Kageyama Y"/>
            <person name="Nozu R"/>
            <person name="Adachi N"/>
            <person name="Nishimura O"/>
            <person name="Nakagawa R"/>
            <person name="Tanegashima C"/>
            <person name="Kiyatake I"/>
            <person name="Matsumoto R"/>
            <person name="Murakumo K"/>
            <person name="Nishida K"/>
            <person name="Terakita A"/>
            <person name="Kuratani S"/>
            <person name="Sato K"/>
            <person name="Hyodo S Kuraku.S."/>
        </authorList>
    </citation>
    <scope>NUCLEOTIDE SEQUENCE [LARGE SCALE GENOMIC DNA]</scope>
</reference>
<dbReference type="FunFam" id="1.25.40.720:FF:000001">
    <property type="entry name" value="Telomere length regulation protein TEL2"/>
    <property type="match status" value="1"/>
</dbReference>
<feature type="region of interest" description="Disordered" evidence="9">
    <location>
        <begin position="459"/>
        <end position="515"/>
    </location>
</feature>
<evidence type="ECO:0000256" key="4">
    <source>
        <dbReference type="ARBA" id="ARBA00006133"/>
    </source>
</evidence>
<dbReference type="PANTHER" id="PTHR15830">
    <property type="entry name" value="TELOMERE LENGTH REGULATION PROTEIN TEL2 FAMILY MEMBER"/>
    <property type="match status" value="1"/>
</dbReference>
<dbReference type="GO" id="GO:0051879">
    <property type="term" value="F:Hsp90 protein binding"/>
    <property type="evidence" value="ECO:0007669"/>
    <property type="project" value="TreeGrafter"/>
</dbReference>
<evidence type="ECO:0000256" key="8">
    <source>
        <dbReference type="ARBA" id="ARBA00023242"/>
    </source>
</evidence>
<evidence type="ECO:0000256" key="3">
    <source>
        <dbReference type="ARBA" id="ARBA00004496"/>
    </source>
</evidence>
<dbReference type="GO" id="GO:0005634">
    <property type="term" value="C:nucleus"/>
    <property type="evidence" value="ECO:0007669"/>
    <property type="project" value="UniProtKB-SubCell"/>
</dbReference>
<evidence type="ECO:0000313" key="13">
    <source>
        <dbReference type="Proteomes" id="UP000287033"/>
    </source>
</evidence>
<feature type="compositionally biased region" description="Acidic residues" evidence="9">
    <location>
        <begin position="502"/>
        <end position="515"/>
    </location>
</feature>
<accession>A0A401SMH5</accession>
<dbReference type="InterPro" id="IPR038528">
    <property type="entry name" value="TEL2_C_sf"/>
</dbReference>
<keyword evidence="13" id="KW-1185">Reference proteome</keyword>
<evidence type="ECO:0000256" key="9">
    <source>
        <dbReference type="SAM" id="MobiDB-lite"/>
    </source>
</evidence>
<dbReference type="InterPro" id="IPR051970">
    <property type="entry name" value="TEL2_Regulation"/>
</dbReference>
<dbReference type="GO" id="GO:0016020">
    <property type="term" value="C:membrane"/>
    <property type="evidence" value="ECO:0007669"/>
    <property type="project" value="UniProtKB-SubCell"/>
</dbReference>
<organism evidence="12 13">
    <name type="scientific">Chiloscyllium punctatum</name>
    <name type="common">Brownbanded bambooshark</name>
    <name type="synonym">Hemiscyllium punctatum</name>
    <dbReference type="NCBI Taxonomy" id="137246"/>
    <lineage>
        <taxon>Eukaryota</taxon>
        <taxon>Metazoa</taxon>
        <taxon>Chordata</taxon>
        <taxon>Craniata</taxon>
        <taxon>Vertebrata</taxon>
        <taxon>Chondrichthyes</taxon>
        <taxon>Elasmobranchii</taxon>
        <taxon>Galeomorphii</taxon>
        <taxon>Galeoidea</taxon>
        <taxon>Orectolobiformes</taxon>
        <taxon>Hemiscylliidae</taxon>
        <taxon>Chiloscyllium</taxon>
    </lineage>
</organism>
<keyword evidence="6" id="KW-0963">Cytoplasm</keyword>